<dbReference type="PANTHER" id="PTHR30244:SF34">
    <property type="entry name" value="DTDP-4-AMINO-4,6-DIDEOXYGALACTOSE TRANSAMINASE"/>
    <property type="match status" value="1"/>
</dbReference>
<keyword evidence="6" id="KW-1185">Reference proteome</keyword>
<dbReference type="InterPro" id="IPR015424">
    <property type="entry name" value="PyrdxlP-dep_Trfase"/>
</dbReference>
<evidence type="ECO:0000256" key="3">
    <source>
        <dbReference type="PIRSR" id="PIRSR000390-2"/>
    </source>
</evidence>
<evidence type="ECO:0000256" key="4">
    <source>
        <dbReference type="RuleBase" id="RU004508"/>
    </source>
</evidence>
<evidence type="ECO:0000313" key="6">
    <source>
        <dbReference type="Proteomes" id="UP000606044"/>
    </source>
</evidence>
<dbReference type="Proteomes" id="UP000606044">
    <property type="component" value="Unassembled WGS sequence"/>
</dbReference>
<gene>
    <name evidence="5" type="ORF">GCM10007301_05850</name>
</gene>
<reference evidence="5" key="2">
    <citation type="submission" date="2020-09" db="EMBL/GenBank/DDBJ databases">
        <authorList>
            <person name="Sun Q."/>
            <person name="Sedlacek I."/>
        </authorList>
    </citation>
    <scope>NUCLEOTIDE SEQUENCE</scope>
    <source>
        <strain evidence="5">CCM 7897</strain>
    </source>
</reference>
<keyword evidence="3 4" id="KW-0663">Pyridoxal phosphate</keyword>
<sequence>MRQSEADMIISTERIPVAGPSITEREAELAAEAARTAWYSNHYAYNARFEKMMADYVGVGHAVSVPHATSALHLIFAALGIGPGDEVIVPDVTWIASVAPIVHLGATPILVDILPDTWCIDPAAVEAAIGPRTKAILGVDLYGSMCDWPALQAIADRHGLHLVEDAAEALGSSLNGRRAGAFGRAAAFSFHGSKTVATGEGGMFVTDDPELNERVLFLRDHGRNPGDRFFQNHEIAFKYRMNAVTAALGIAQMERIDALIAHKRAIFSWYHERLSDVDGLTLNVQPEGVENSYWMVTAIPCEAYGFDKFSLMAEMNSRNIDTRPFFSPLSTLPAFDTLPEAKRFVTAHDCGQFIARVGINLPSGYNMTEDKVDLVCAAFREVLAGGRTHRVAAE</sequence>
<feature type="modified residue" description="N6-(pyridoxal phosphate)lysine" evidence="3">
    <location>
        <position position="194"/>
    </location>
</feature>
<reference evidence="5" key="1">
    <citation type="journal article" date="2014" name="Int. J. Syst. Evol. Microbiol.">
        <title>Complete genome sequence of Corynebacterium casei LMG S-19264T (=DSM 44701T), isolated from a smear-ripened cheese.</title>
        <authorList>
            <consortium name="US DOE Joint Genome Institute (JGI-PGF)"/>
            <person name="Walter F."/>
            <person name="Albersmeier A."/>
            <person name="Kalinowski J."/>
            <person name="Ruckert C."/>
        </authorList>
    </citation>
    <scope>NUCLEOTIDE SEQUENCE</scope>
    <source>
        <strain evidence="5">CCM 7897</strain>
    </source>
</reference>
<accession>A0A917BMB9</accession>
<proteinExistence type="inferred from homology"/>
<dbReference type="EMBL" id="BMCT01000001">
    <property type="protein sequence ID" value="GGF49445.1"/>
    <property type="molecule type" value="Genomic_DNA"/>
</dbReference>
<dbReference type="CDD" id="cd00616">
    <property type="entry name" value="AHBA_syn"/>
    <property type="match status" value="1"/>
</dbReference>
<comment type="caution">
    <text evidence="5">The sequence shown here is derived from an EMBL/GenBank/DDBJ whole genome shotgun (WGS) entry which is preliminary data.</text>
</comment>
<dbReference type="InterPro" id="IPR000653">
    <property type="entry name" value="DegT/StrS_aminotransferase"/>
</dbReference>
<dbReference type="Pfam" id="PF01041">
    <property type="entry name" value="DegT_DnrJ_EryC1"/>
    <property type="match status" value="1"/>
</dbReference>
<protein>
    <submittedName>
        <fullName evidence="5">Glutamine--scyllo-inositol aminotransferase</fullName>
    </submittedName>
</protein>
<evidence type="ECO:0000256" key="2">
    <source>
        <dbReference type="PIRSR" id="PIRSR000390-1"/>
    </source>
</evidence>
<organism evidence="5 6">
    <name type="scientific">Azorhizobium oxalatiphilum</name>
    <dbReference type="NCBI Taxonomy" id="980631"/>
    <lineage>
        <taxon>Bacteria</taxon>
        <taxon>Pseudomonadati</taxon>
        <taxon>Pseudomonadota</taxon>
        <taxon>Alphaproteobacteria</taxon>
        <taxon>Hyphomicrobiales</taxon>
        <taxon>Xanthobacteraceae</taxon>
        <taxon>Azorhizobium</taxon>
    </lineage>
</organism>
<dbReference type="GO" id="GO:0008483">
    <property type="term" value="F:transaminase activity"/>
    <property type="evidence" value="ECO:0007669"/>
    <property type="project" value="UniProtKB-KW"/>
</dbReference>
<dbReference type="GO" id="GO:0000271">
    <property type="term" value="P:polysaccharide biosynthetic process"/>
    <property type="evidence" value="ECO:0007669"/>
    <property type="project" value="TreeGrafter"/>
</dbReference>
<dbReference type="SUPFAM" id="SSF53383">
    <property type="entry name" value="PLP-dependent transferases"/>
    <property type="match status" value="1"/>
</dbReference>
<dbReference type="InterPro" id="IPR015421">
    <property type="entry name" value="PyrdxlP-dep_Trfase_major"/>
</dbReference>
<name>A0A917BMB9_9HYPH</name>
<dbReference type="AlphaFoldDB" id="A0A917BMB9"/>
<dbReference type="Gene3D" id="3.90.1150.10">
    <property type="entry name" value="Aspartate Aminotransferase, domain 1"/>
    <property type="match status" value="1"/>
</dbReference>
<dbReference type="PIRSF" id="PIRSF000390">
    <property type="entry name" value="PLP_StrS"/>
    <property type="match status" value="1"/>
</dbReference>
<evidence type="ECO:0000256" key="1">
    <source>
        <dbReference type="ARBA" id="ARBA00037999"/>
    </source>
</evidence>
<keyword evidence="5" id="KW-0032">Aminotransferase</keyword>
<dbReference type="GO" id="GO:0030170">
    <property type="term" value="F:pyridoxal phosphate binding"/>
    <property type="evidence" value="ECO:0007669"/>
    <property type="project" value="TreeGrafter"/>
</dbReference>
<evidence type="ECO:0000313" key="5">
    <source>
        <dbReference type="EMBL" id="GGF49445.1"/>
    </source>
</evidence>
<feature type="active site" description="Proton acceptor" evidence="2">
    <location>
        <position position="194"/>
    </location>
</feature>
<comment type="similarity">
    <text evidence="1 4">Belongs to the DegT/DnrJ/EryC1 family.</text>
</comment>
<dbReference type="PANTHER" id="PTHR30244">
    <property type="entry name" value="TRANSAMINASE"/>
    <property type="match status" value="1"/>
</dbReference>
<dbReference type="Gene3D" id="3.40.640.10">
    <property type="entry name" value="Type I PLP-dependent aspartate aminotransferase-like (Major domain)"/>
    <property type="match status" value="1"/>
</dbReference>
<keyword evidence="5" id="KW-0808">Transferase</keyword>
<dbReference type="InterPro" id="IPR015422">
    <property type="entry name" value="PyrdxlP-dep_Trfase_small"/>
</dbReference>